<evidence type="ECO:0000313" key="4">
    <source>
        <dbReference type="EMBL" id="MCC2222487.1"/>
    </source>
</evidence>
<proteinExistence type="inferred from homology"/>
<keyword evidence="2" id="KW-0175">Coiled coil</keyword>
<dbReference type="PANTHER" id="PTHR33795:SF1">
    <property type="entry name" value="INSERTION ELEMENT IS150 PROTEIN INSJ"/>
    <property type="match status" value="1"/>
</dbReference>
<dbReference type="GO" id="GO:0043565">
    <property type="term" value="F:sequence-specific DNA binding"/>
    <property type="evidence" value="ECO:0007669"/>
    <property type="project" value="InterPro"/>
</dbReference>
<reference evidence="4 5" key="1">
    <citation type="submission" date="2021-10" db="EMBL/GenBank/DDBJ databases">
        <title>Anaerobic single-cell dispensing facilitates the cultivation of human gut bacteria.</title>
        <authorList>
            <person name="Afrizal A."/>
        </authorList>
    </citation>
    <scope>NUCLEOTIDE SEQUENCE [LARGE SCALE GENOMIC DNA]</scope>
    <source>
        <strain evidence="4 5">CLA-AA-H224</strain>
    </source>
</reference>
<dbReference type="InterPro" id="IPR036388">
    <property type="entry name" value="WH-like_DNA-bd_sf"/>
</dbReference>
<evidence type="ECO:0000256" key="2">
    <source>
        <dbReference type="SAM" id="Coils"/>
    </source>
</evidence>
<comment type="similarity">
    <text evidence="1">Belongs to the IS150/IS1296 orfA family.</text>
</comment>
<organism evidence="4 5">
    <name type="scientific">Anthropogastromicrobium aceti</name>
    <dbReference type="NCBI Taxonomy" id="2981768"/>
    <lineage>
        <taxon>Bacteria</taxon>
        <taxon>Bacillati</taxon>
        <taxon>Bacillota</taxon>
        <taxon>Clostridia</taxon>
        <taxon>Lachnospirales</taxon>
        <taxon>Lachnospiraceae</taxon>
        <taxon>Anthropogastromicrobium</taxon>
    </lineage>
</organism>
<sequence length="225" mass="26843">MSKSSYTPEFRAKIAQEYLNGNCSRKDLSKKYNIPESTIRDWINVYKTHGINAFINTNENKQYTKDFKIQCVEAVLKGESSVLDVVSQYQISSSHMLREWISLYNANRELKDYIPKREVYMADARRKTTIEERKEIVDYCINHNRDYKGTASIYNVSYSQVYSWVKKYDVQGDDGLTDRRGRHKTDEEVNELERLRRENIRLKRQLQEKDMLNELLKKVQELERM</sequence>
<evidence type="ECO:0000259" key="3">
    <source>
        <dbReference type="Pfam" id="PF13518"/>
    </source>
</evidence>
<evidence type="ECO:0000256" key="1">
    <source>
        <dbReference type="ARBA" id="ARBA00038232"/>
    </source>
</evidence>
<dbReference type="Gene3D" id="1.10.10.10">
    <property type="entry name" value="Winged helix-like DNA-binding domain superfamily/Winged helix DNA-binding domain"/>
    <property type="match status" value="3"/>
</dbReference>
<feature type="coiled-coil region" evidence="2">
    <location>
        <begin position="185"/>
        <end position="225"/>
    </location>
</feature>
<name>A0AAE3E5A8_9FIRM</name>
<feature type="domain" description="Insertion element IS150 protein InsJ-like helix-turn-helix" evidence="3">
    <location>
        <begin position="132"/>
        <end position="182"/>
    </location>
</feature>
<dbReference type="InterPro" id="IPR010921">
    <property type="entry name" value="Trp_repressor/repl_initiator"/>
</dbReference>
<protein>
    <submittedName>
        <fullName evidence="4">Helix-turn-helix domain-containing protein</fullName>
    </submittedName>
</protein>
<dbReference type="Pfam" id="PF13518">
    <property type="entry name" value="HTH_28"/>
    <property type="match status" value="2"/>
</dbReference>
<accession>A0AAE3E5A8</accession>
<dbReference type="RefSeq" id="WP_308732186.1">
    <property type="nucleotide sequence ID" value="NZ_JAJEQN010000037.1"/>
</dbReference>
<dbReference type="AlphaFoldDB" id="A0AAE3E5A8"/>
<dbReference type="SUPFAM" id="SSF48295">
    <property type="entry name" value="TrpR-like"/>
    <property type="match status" value="3"/>
</dbReference>
<dbReference type="EMBL" id="JAJEQN010000037">
    <property type="protein sequence ID" value="MCC2222487.1"/>
    <property type="molecule type" value="Genomic_DNA"/>
</dbReference>
<dbReference type="Proteomes" id="UP001198200">
    <property type="component" value="Unassembled WGS sequence"/>
</dbReference>
<dbReference type="PANTHER" id="PTHR33795">
    <property type="entry name" value="INSERTION ELEMENT IS150 PROTEIN INSJ"/>
    <property type="match status" value="1"/>
</dbReference>
<keyword evidence="5" id="KW-1185">Reference proteome</keyword>
<dbReference type="InterPro" id="IPR055247">
    <property type="entry name" value="InsJ-like_HTH"/>
</dbReference>
<comment type="caution">
    <text evidence="4">The sequence shown here is derived from an EMBL/GenBank/DDBJ whole genome shotgun (WGS) entry which is preliminary data.</text>
</comment>
<gene>
    <name evidence="4" type="ORF">LKD48_12735</name>
</gene>
<evidence type="ECO:0000313" key="5">
    <source>
        <dbReference type="Proteomes" id="UP001198200"/>
    </source>
</evidence>
<dbReference type="InterPro" id="IPR052057">
    <property type="entry name" value="IS150/IS1296_orfA-like"/>
</dbReference>
<feature type="domain" description="Insertion element IS150 protein InsJ-like helix-turn-helix" evidence="3">
    <location>
        <begin position="10"/>
        <end position="54"/>
    </location>
</feature>